<name>A0AAD5Q2V2_PYTIN</name>
<gene>
    <name evidence="1" type="ORF">P43SY_011952</name>
</gene>
<organism evidence="1 2">
    <name type="scientific">Pythium insidiosum</name>
    <name type="common">Pythiosis disease agent</name>
    <dbReference type="NCBI Taxonomy" id="114742"/>
    <lineage>
        <taxon>Eukaryota</taxon>
        <taxon>Sar</taxon>
        <taxon>Stramenopiles</taxon>
        <taxon>Oomycota</taxon>
        <taxon>Peronosporomycetes</taxon>
        <taxon>Pythiales</taxon>
        <taxon>Pythiaceae</taxon>
        <taxon>Pythium</taxon>
    </lineage>
</organism>
<keyword evidence="2" id="KW-1185">Reference proteome</keyword>
<reference evidence="1" key="1">
    <citation type="submission" date="2021-12" db="EMBL/GenBank/DDBJ databases">
        <title>Prjna785345.</title>
        <authorList>
            <person name="Rujirawat T."/>
            <person name="Krajaejun T."/>
        </authorList>
    </citation>
    <scope>NUCLEOTIDE SEQUENCE</scope>
    <source>
        <strain evidence="1">Pi057C3</strain>
    </source>
</reference>
<dbReference type="AlphaFoldDB" id="A0AAD5Q2V2"/>
<sequence length="226" mass="24917">MNEIGFHSVFFLSKSRDTITKIERLQSSVFGRHSDISPNIELPSKSTRSFPQVFANPFQRLSVALASDNTRGSMVSVPRTSAGRHITRAMDKITPLSRDDDFGDSATFDRSAAPTTLDLKAALADSTAPTTSHPAYSELLASLADGSERTTPVVFVTPRDLSERDFLTYIQNKDVFFVRGSPVSMRVFEDARMFYARGILILAYCGGGQIEQRADGADFDENMSDI</sequence>
<evidence type="ECO:0000313" key="1">
    <source>
        <dbReference type="EMBL" id="KAJ0390634.1"/>
    </source>
</evidence>
<dbReference type="Proteomes" id="UP001209570">
    <property type="component" value="Unassembled WGS sequence"/>
</dbReference>
<proteinExistence type="predicted"/>
<accession>A0AAD5Q2V2</accession>
<evidence type="ECO:0000313" key="2">
    <source>
        <dbReference type="Proteomes" id="UP001209570"/>
    </source>
</evidence>
<comment type="caution">
    <text evidence="1">The sequence shown here is derived from an EMBL/GenBank/DDBJ whole genome shotgun (WGS) entry which is preliminary data.</text>
</comment>
<protein>
    <submittedName>
        <fullName evidence="1">Uncharacterized protein</fullName>
    </submittedName>
</protein>
<dbReference type="EMBL" id="JAKCXM010001820">
    <property type="protein sequence ID" value="KAJ0390634.1"/>
    <property type="molecule type" value="Genomic_DNA"/>
</dbReference>